<name>A0A6N3HNG8_CLOSY</name>
<dbReference type="EMBL" id="CACRUA010000062">
    <property type="protein sequence ID" value="VYU77319.1"/>
    <property type="molecule type" value="Genomic_DNA"/>
</dbReference>
<sequence>MAAGTELAKAYVQIIPSADGVKGKIQEALGGEAESAGKSAGASVGSNLIGTLKKALVVAGIGAAIKESIEAGAELQQSIGGIETLFKDNADTVKQYAADAYKTAGLSANDYMQSVTGFSASLLQGLGGDTAKAAEVANMALVDMSDNANKMGSDMGSIQNAYQGFAKQNYTMLDNLKLGYGGTKSEMERLLKDAEKFSGVKYDIDNLSDVYNAIHVIQGELDITGTTAKEASTTISGSMDSMKSSFQNVLADLALGNDLSASMQGLGDSIAAVAQNIIPVITNIITSVPTLLVALIPQLIPIVISGAQQLVQGLIDGFSQALPAISGISTQIPDGVITAISTGLPSILQKGVEVITNVANGILQNLPSLISAAGNILGQLLNAFLAGLPGMLDAGVKLVGNIGTGLLQNGPKVLAAIGSVIAQLLSTIVSHLPELLQKGIELIGQLAAGIIEAIPKIALAVPQVISEIKTKFSEIDWGEVGSNIISGIAKGITGAVGKIKEAAEGAARKAYETAKKALGINSPSKLMRDEVGKFIPAGIAEGINQNAKVISFDAVANHIVSNAKSTIGAETVPLAYASGGTYLDYARMGDQMRQALNGTTVQMDGKAVGRITTPTVNRNMLSQEGLERRGVV</sequence>
<dbReference type="InterPro" id="IPR016024">
    <property type="entry name" value="ARM-type_fold"/>
</dbReference>
<reference evidence="1" key="1">
    <citation type="submission" date="2019-11" db="EMBL/GenBank/DDBJ databases">
        <authorList>
            <person name="Feng L."/>
        </authorList>
    </citation>
    <scope>NUCLEOTIDE SEQUENCE</scope>
    <source>
        <strain evidence="1">CsymbiosumLFYP84</strain>
    </source>
</reference>
<protein>
    <recommendedName>
        <fullName evidence="2">Phage-related protein</fullName>
    </recommendedName>
</protein>
<evidence type="ECO:0000313" key="1">
    <source>
        <dbReference type="EMBL" id="VYU77319.1"/>
    </source>
</evidence>
<gene>
    <name evidence="1" type="ORF">CSLFYP84_03960</name>
</gene>
<accession>A0A6N3HNG8</accession>
<evidence type="ECO:0008006" key="2">
    <source>
        <dbReference type="Google" id="ProtNLM"/>
    </source>
</evidence>
<dbReference type="RefSeq" id="WP_115639033.1">
    <property type="nucleotide sequence ID" value="NZ_CACRUA010000062.1"/>
</dbReference>
<dbReference type="SUPFAM" id="SSF48371">
    <property type="entry name" value="ARM repeat"/>
    <property type="match status" value="1"/>
</dbReference>
<proteinExistence type="predicted"/>
<dbReference type="AlphaFoldDB" id="A0A6N3HNG8"/>
<organism evidence="1">
    <name type="scientific">Clostridium symbiosum</name>
    <name type="common">Bacteroides symbiosus</name>
    <dbReference type="NCBI Taxonomy" id="1512"/>
    <lineage>
        <taxon>Bacteria</taxon>
        <taxon>Bacillati</taxon>
        <taxon>Bacillota</taxon>
        <taxon>Clostridia</taxon>
        <taxon>Lachnospirales</taxon>
        <taxon>Lachnospiraceae</taxon>
        <taxon>Otoolea</taxon>
    </lineage>
</organism>